<evidence type="ECO:0000256" key="1">
    <source>
        <dbReference type="ARBA" id="ARBA00004496"/>
    </source>
</evidence>
<reference evidence="10 11" key="1">
    <citation type="journal article" date="2008" name="Nature">
        <title>The genome of the model beetle and pest Tribolium castaneum.</title>
        <authorList>
            <consortium name="Tribolium Genome Sequencing Consortium"/>
            <person name="Richards S."/>
            <person name="Gibbs R.A."/>
            <person name="Weinstock G.M."/>
            <person name="Brown S.J."/>
            <person name="Denell R."/>
            <person name="Beeman R.W."/>
            <person name="Gibbs R."/>
            <person name="Beeman R.W."/>
            <person name="Brown S.J."/>
            <person name="Bucher G."/>
            <person name="Friedrich M."/>
            <person name="Grimmelikhuijzen C.J."/>
            <person name="Klingler M."/>
            <person name="Lorenzen M."/>
            <person name="Richards S."/>
            <person name="Roth S."/>
            <person name="Schroder R."/>
            <person name="Tautz D."/>
            <person name="Zdobnov E.M."/>
            <person name="Muzny D."/>
            <person name="Gibbs R.A."/>
            <person name="Weinstock G.M."/>
            <person name="Attaway T."/>
            <person name="Bell S."/>
            <person name="Buhay C.J."/>
            <person name="Chandrabose M.N."/>
            <person name="Chavez D."/>
            <person name="Clerk-Blankenburg K.P."/>
            <person name="Cree A."/>
            <person name="Dao M."/>
            <person name="Davis C."/>
            <person name="Chacko J."/>
            <person name="Dinh H."/>
            <person name="Dugan-Rocha S."/>
            <person name="Fowler G."/>
            <person name="Garner T.T."/>
            <person name="Garnes J."/>
            <person name="Gnirke A."/>
            <person name="Hawes A."/>
            <person name="Hernandez J."/>
            <person name="Hines S."/>
            <person name="Holder M."/>
            <person name="Hume J."/>
            <person name="Jhangiani S.N."/>
            <person name="Joshi V."/>
            <person name="Khan Z.M."/>
            <person name="Jackson L."/>
            <person name="Kovar C."/>
            <person name="Kowis A."/>
            <person name="Lee S."/>
            <person name="Lewis L.R."/>
            <person name="Margolis J."/>
            <person name="Morgan M."/>
            <person name="Nazareth L.V."/>
            <person name="Nguyen N."/>
            <person name="Okwuonu G."/>
            <person name="Parker D."/>
            <person name="Richards S."/>
            <person name="Ruiz S.J."/>
            <person name="Santibanez J."/>
            <person name="Savard J."/>
            <person name="Scherer S.E."/>
            <person name="Schneider B."/>
            <person name="Sodergren E."/>
            <person name="Tautz D."/>
            <person name="Vattahil S."/>
            <person name="Villasana D."/>
            <person name="White C.S."/>
            <person name="Wright R."/>
            <person name="Park Y."/>
            <person name="Beeman R.W."/>
            <person name="Lord J."/>
            <person name="Oppert B."/>
            <person name="Lorenzen M."/>
            <person name="Brown S."/>
            <person name="Wang L."/>
            <person name="Savard J."/>
            <person name="Tautz D."/>
            <person name="Richards S."/>
            <person name="Weinstock G."/>
            <person name="Gibbs R.A."/>
            <person name="Liu Y."/>
            <person name="Worley K."/>
            <person name="Weinstock G."/>
            <person name="Elsik C.G."/>
            <person name="Reese J.T."/>
            <person name="Elhaik E."/>
            <person name="Landan G."/>
            <person name="Graur D."/>
            <person name="Arensburger P."/>
            <person name="Atkinson P."/>
            <person name="Beeman R.W."/>
            <person name="Beidler J."/>
            <person name="Brown S.J."/>
            <person name="Demuth J.P."/>
            <person name="Drury D.W."/>
            <person name="Du Y.Z."/>
            <person name="Fujiwara H."/>
            <person name="Lorenzen M."/>
            <person name="Maselli V."/>
            <person name="Osanai M."/>
            <person name="Park Y."/>
            <person name="Robertson H.M."/>
            <person name="Tu Z."/>
            <person name="Wang J.J."/>
            <person name="Wang S."/>
            <person name="Richards S."/>
            <person name="Song H."/>
            <person name="Zhang L."/>
            <person name="Sodergren E."/>
            <person name="Werner D."/>
            <person name="Stanke M."/>
            <person name="Morgenstern B."/>
            <person name="Solovyev V."/>
            <person name="Kosarev P."/>
            <person name="Brown G."/>
            <person name="Chen H.C."/>
            <person name="Ermolaeva O."/>
            <person name="Hlavina W."/>
            <person name="Kapustin Y."/>
            <person name="Kiryutin B."/>
            <person name="Kitts P."/>
            <person name="Maglott D."/>
            <person name="Pruitt K."/>
            <person name="Sapojnikov V."/>
            <person name="Souvorov A."/>
            <person name="Mackey A.J."/>
            <person name="Waterhouse R.M."/>
            <person name="Wyder S."/>
            <person name="Zdobnov E.M."/>
            <person name="Zdobnov E.M."/>
            <person name="Wyder S."/>
            <person name="Kriventseva E.V."/>
            <person name="Kadowaki T."/>
            <person name="Bork P."/>
            <person name="Aranda M."/>
            <person name="Bao R."/>
            <person name="Beermann A."/>
            <person name="Berns N."/>
            <person name="Bolognesi R."/>
            <person name="Bonneton F."/>
            <person name="Bopp D."/>
            <person name="Brown S.J."/>
            <person name="Bucher G."/>
            <person name="Butts T."/>
            <person name="Chaumot A."/>
            <person name="Denell R.E."/>
            <person name="Ferrier D.E."/>
            <person name="Friedrich M."/>
            <person name="Gordon C.M."/>
            <person name="Jindra M."/>
            <person name="Klingler M."/>
            <person name="Lan Q."/>
            <person name="Lattorff H.M."/>
            <person name="Laudet V."/>
            <person name="von Levetsow C."/>
            <person name="Liu Z."/>
            <person name="Lutz R."/>
            <person name="Lynch J.A."/>
            <person name="da Fonseca R.N."/>
            <person name="Posnien N."/>
            <person name="Reuter R."/>
            <person name="Roth S."/>
            <person name="Savard J."/>
            <person name="Schinko J.B."/>
            <person name="Schmitt C."/>
            <person name="Schoppmeier M."/>
            <person name="Schroder R."/>
            <person name="Shippy T.D."/>
            <person name="Simonnet F."/>
            <person name="Marques-Souza H."/>
            <person name="Tautz D."/>
            <person name="Tomoyasu Y."/>
            <person name="Trauner J."/>
            <person name="Van der Zee M."/>
            <person name="Vervoort M."/>
            <person name="Wittkopp N."/>
            <person name="Wimmer E.A."/>
            <person name="Yang X."/>
            <person name="Jones A.K."/>
            <person name="Sattelle D.B."/>
            <person name="Ebert P.R."/>
            <person name="Nelson D."/>
            <person name="Scott J.G."/>
            <person name="Beeman R.W."/>
            <person name="Muthukrishnan S."/>
            <person name="Kramer K.J."/>
            <person name="Arakane Y."/>
            <person name="Beeman R.W."/>
            <person name="Zhu Q."/>
            <person name="Hogenkamp D."/>
            <person name="Dixit R."/>
            <person name="Oppert B."/>
            <person name="Jiang H."/>
            <person name="Zou Z."/>
            <person name="Marshall J."/>
            <person name="Elpidina E."/>
            <person name="Vinokurov K."/>
            <person name="Oppert C."/>
            <person name="Zou Z."/>
            <person name="Evans J."/>
            <person name="Lu Z."/>
            <person name="Zhao P."/>
            <person name="Sumathipala N."/>
            <person name="Altincicek B."/>
            <person name="Vilcinskas A."/>
            <person name="Williams M."/>
            <person name="Hultmark D."/>
            <person name="Hetru C."/>
            <person name="Jiang H."/>
            <person name="Grimmelikhuijzen C.J."/>
            <person name="Hauser F."/>
            <person name="Cazzamali G."/>
            <person name="Williamson M."/>
            <person name="Park Y."/>
            <person name="Li B."/>
            <person name="Tanaka Y."/>
            <person name="Predel R."/>
            <person name="Neupert S."/>
            <person name="Schachtner J."/>
            <person name="Verleyen P."/>
            <person name="Raible F."/>
            <person name="Bork P."/>
            <person name="Friedrich M."/>
            <person name="Walden K.K."/>
            <person name="Robertson H.M."/>
            <person name="Angeli S."/>
            <person name="Foret S."/>
            <person name="Bucher G."/>
            <person name="Schuetz S."/>
            <person name="Maleszka R."/>
            <person name="Wimmer E.A."/>
            <person name="Beeman R.W."/>
            <person name="Lorenzen M."/>
            <person name="Tomoyasu Y."/>
            <person name="Miller S.C."/>
            <person name="Grossmann D."/>
            <person name="Bucher G."/>
        </authorList>
    </citation>
    <scope>NUCLEOTIDE SEQUENCE [LARGE SCALE GENOMIC DNA]</scope>
    <source>
        <strain evidence="10 11">Georgia GA2</strain>
    </source>
</reference>
<evidence type="ECO:0000256" key="2">
    <source>
        <dbReference type="ARBA" id="ARBA00022490"/>
    </source>
</evidence>
<keyword evidence="6 8" id="KW-0810">Translation regulation</keyword>
<dbReference type="GO" id="GO:0017148">
    <property type="term" value="P:negative regulation of translation"/>
    <property type="evidence" value="ECO:0000318"/>
    <property type="project" value="GO_Central"/>
</dbReference>
<dbReference type="GO" id="GO:0048477">
    <property type="term" value="P:oogenesis"/>
    <property type="evidence" value="ECO:0000318"/>
    <property type="project" value="GO_Central"/>
</dbReference>
<dbReference type="HOGENOM" id="CLU_1742884_0_0_1"/>
<keyword evidence="4 8" id="KW-0863">Zinc-finger</keyword>
<dbReference type="EMBL" id="KQ971314">
    <property type="protein sequence ID" value="EEZ99428.2"/>
    <property type="molecule type" value="Genomic_DNA"/>
</dbReference>
<dbReference type="eggNOG" id="KOG4602">
    <property type="taxonomic scope" value="Eukaryota"/>
</dbReference>
<keyword evidence="11" id="KW-1185">Reference proteome</keyword>
<dbReference type="PANTHER" id="PTHR12887">
    <property type="entry name" value="NANOS PROTEIN"/>
    <property type="match status" value="1"/>
</dbReference>
<dbReference type="Pfam" id="PF05741">
    <property type="entry name" value="zf-nanos"/>
    <property type="match status" value="1"/>
</dbReference>
<comment type="subcellular location">
    <subcellularLocation>
        <location evidence="1">Cytoplasm</location>
    </subcellularLocation>
</comment>
<evidence type="ECO:0000256" key="8">
    <source>
        <dbReference type="PROSITE-ProRule" id="PRU00855"/>
    </source>
</evidence>
<reference evidence="10 11" key="2">
    <citation type="journal article" date="2010" name="Nucleic Acids Res.">
        <title>BeetleBase in 2010: revisions to provide comprehensive genomic information for Tribolium castaneum.</title>
        <authorList>
            <person name="Kim H.S."/>
            <person name="Murphy T."/>
            <person name="Xia J."/>
            <person name="Caragea D."/>
            <person name="Park Y."/>
            <person name="Beeman R.W."/>
            <person name="Lorenzen M.D."/>
            <person name="Butcher S."/>
            <person name="Manak J.R."/>
            <person name="Brown S.J."/>
        </authorList>
    </citation>
    <scope>GENOME REANNOTATION</scope>
    <source>
        <strain evidence="10 11">Georgia GA2</strain>
    </source>
</reference>
<keyword evidence="7 8" id="KW-0694">RNA-binding</keyword>
<comment type="similarity">
    <text evidence="8">Belongs to the nanos family.</text>
</comment>
<name>D6WBS3_TRICA</name>
<dbReference type="GO" id="GO:0003729">
    <property type="term" value="F:mRNA binding"/>
    <property type="evidence" value="ECO:0000318"/>
    <property type="project" value="GO_Central"/>
</dbReference>
<feature type="domain" description="Nanos-type" evidence="9">
    <location>
        <begin position="67"/>
        <end position="121"/>
    </location>
</feature>
<dbReference type="InterPro" id="IPR024161">
    <property type="entry name" value="Znf_nanos-typ"/>
</dbReference>
<evidence type="ECO:0000256" key="4">
    <source>
        <dbReference type="ARBA" id="ARBA00022771"/>
    </source>
</evidence>
<evidence type="ECO:0000256" key="5">
    <source>
        <dbReference type="ARBA" id="ARBA00022833"/>
    </source>
</evidence>
<dbReference type="InterPro" id="IPR008705">
    <property type="entry name" value="Nanos/Xcar2"/>
</dbReference>
<evidence type="ECO:0000313" key="10">
    <source>
        <dbReference type="EMBL" id="EEZ99428.2"/>
    </source>
</evidence>
<dbReference type="STRING" id="7070.D6WBS3"/>
<evidence type="ECO:0000256" key="3">
    <source>
        <dbReference type="ARBA" id="ARBA00022723"/>
    </source>
</evidence>
<organism evidence="10 11">
    <name type="scientific">Tribolium castaneum</name>
    <name type="common">Red flour beetle</name>
    <dbReference type="NCBI Taxonomy" id="7070"/>
    <lineage>
        <taxon>Eukaryota</taxon>
        <taxon>Metazoa</taxon>
        <taxon>Ecdysozoa</taxon>
        <taxon>Arthropoda</taxon>
        <taxon>Hexapoda</taxon>
        <taxon>Insecta</taxon>
        <taxon>Pterygota</taxon>
        <taxon>Neoptera</taxon>
        <taxon>Endopterygota</taxon>
        <taxon>Coleoptera</taxon>
        <taxon>Polyphaga</taxon>
        <taxon>Cucujiformia</taxon>
        <taxon>Tenebrionidae</taxon>
        <taxon>Tenebrionidae incertae sedis</taxon>
        <taxon>Tribolium</taxon>
    </lineage>
</organism>
<dbReference type="InterPro" id="IPR038129">
    <property type="entry name" value="Nanos_sf"/>
</dbReference>
<feature type="non-terminal residue" evidence="10">
    <location>
        <position position="149"/>
    </location>
</feature>
<evidence type="ECO:0000313" key="11">
    <source>
        <dbReference type="Proteomes" id="UP000007266"/>
    </source>
</evidence>
<keyword evidence="5" id="KW-0862">Zinc</keyword>
<dbReference type="GO" id="GO:0048471">
    <property type="term" value="C:perinuclear region of cytoplasm"/>
    <property type="evidence" value="ECO:0000318"/>
    <property type="project" value="GO_Central"/>
</dbReference>
<keyword evidence="3" id="KW-0479">Metal-binding</keyword>
<dbReference type="Proteomes" id="UP000007266">
    <property type="component" value="Linkage group 2"/>
</dbReference>
<protein>
    <submittedName>
        <fullName evidence="10">Nanos</fullName>
    </submittedName>
</protein>
<accession>D6WBS3</accession>
<proteinExistence type="inferred from homology"/>
<evidence type="ECO:0000256" key="6">
    <source>
        <dbReference type="ARBA" id="ARBA00022845"/>
    </source>
</evidence>
<dbReference type="GO" id="GO:0008270">
    <property type="term" value="F:zinc ion binding"/>
    <property type="evidence" value="ECO:0007669"/>
    <property type="project" value="UniProtKB-KW"/>
</dbReference>
<dbReference type="Gene3D" id="4.10.60.30">
    <property type="entry name" value="Nanos, RNA-binding domain"/>
    <property type="match status" value="1"/>
</dbReference>
<dbReference type="AlphaFoldDB" id="D6WBS3"/>
<gene>
    <name evidence="10" type="primary">nos</name>
    <name evidence="10" type="synonym">GLEAN_01298</name>
    <name evidence="10" type="synonym">Xcat-2</name>
    <name evidence="10" type="ORF">TcasGA2_TC030446</name>
</gene>
<evidence type="ECO:0000256" key="7">
    <source>
        <dbReference type="ARBA" id="ARBA00022884"/>
    </source>
</evidence>
<sequence>MSFNNYNKTPKCYDSPTLRNQQFSNVLRSIENVQPPPPSPSFYQNQPIKFQNQQFSQDVENYQRPKICTLCWKNCETPEVFQSHTVKAEDGRVTCPILRRHICDICGATGDYAHTRRHCPNFVQNEEVIRPKPKYKVLSNGKTTKFINH</sequence>
<keyword evidence="2" id="KW-0963">Cytoplasm</keyword>
<evidence type="ECO:0000259" key="9">
    <source>
        <dbReference type="PROSITE" id="PS51522"/>
    </source>
</evidence>
<dbReference type="PROSITE" id="PS51522">
    <property type="entry name" value="ZF_NANOS"/>
    <property type="match status" value="1"/>
</dbReference>